<evidence type="ECO:0000313" key="4">
    <source>
        <dbReference type="EMBL" id="KAJ5096938.1"/>
    </source>
</evidence>
<dbReference type="Gene3D" id="1.10.600.10">
    <property type="entry name" value="Farnesyl Diphosphate Synthase"/>
    <property type="match status" value="1"/>
</dbReference>
<organism evidence="4 5">
    <name type="scientific">Penicillium angulare</name>
    <dbReference type="NCBI Taxonomy" id="116970"/>
    <lineage>
        <taxon>Eukaryota</taxon>
        <taxon>Fungi</taxon>
        <taxon>Dikarya</taxon>
        <taxon>Ascomycota</taxon>
        <taxon>Pezizomycotina</taxon>
        <taxon>Eurotiomycetes</taxon>
        <taxon>Eurotiomycetidae</taxon>
        <taxon>Eurotiales</taxon>
        <taxon>Aspergillaceae</taxon>
        <taxon>Penicillium</taxon>
    </lineage>
</organism>
<keyword evidence="3" id="KW-0732">Signal</keyword>
<gene>
    <name evidence="4" type="ORF">N7456_007659</name>
</gene>
<dbReference type="SFLD" id="SFLDG01021">
    <property type="entry name" value="Trichodiene_Synthase_Like"/>
    <property type="match status" value="1"/>
</dbReference>
<keyword evidence="5" id="KW-1185">Reference proteome</keyword>
<dbReference type="AlphaFoldDB" id="A0A9W9FB48"/>
<evidence type="ECO:0000256" key="2">
    <source>
        <dbReference type="ARBA" id="ARBA00023239"/>
    </source>
</evidence>
<proteinExistence type="inferred from homology"/>
<evidence type="ECO:0000256" key="3">
    <source>
        <dbReference type="SAM" id="SignalP"/>
    </source>
</evidence>
<comment type="similarity">
    <text evidence="1">Belongs to the trichodiene synthase family.</text>
</comment>
<dbReference type="InterPro" id="IPR008949">
    <property type="entry name" value="Isoprenoid_synthase_dom_sf"/>
</dbReference>
<reference evidence="4" key="2">
    <citation type="journal article" date="2023" name="IMA Fungus">
        <title>Comparative genomic study of the Penicillium genus elucidates a diverse pangenome and 15 lateral gene transfer events.</title>
        <authorList>
            <person name="Petersen C."/>
            <person name="Sorensen T."/>
            <person name="Nielsen M.R."/>
            <person name="Sondergaard T.E."/>
            <person name="Sorensen J.L."/>
            <person name="Fitzpatrick D.A."/>
            <person name="Frisvad J.C."/>
            <person name="Nielsen K.L."/>
        </authorList>
    </citation>
    <scope>NUCLEOTIDE SEQUENCE</scope>
    <source>
        <strain evidence="4">IBT 30069</strain>
    </source>
</reference>
<keyword evidence="2" id="KW-0456">Lyase</keyword>
<dbReference type="InterPro" id="IPR024652">
    <property type="entry name" value="Trichodiene_synth"/>
</dbReference>
<reference evidence="4" key="1">
    <citation type="submission" date="2022-11" db="EMBL/GenBank/DDBJ databases">
        <authorList>
            <person name="Petersen C."/>
        </authorList>
    </citation>
    <scope>NUCLEOTIDE SEQUENCE</scope>
    <source>
        <strain evidence="4">IBT 30069</strain>
    </source>
</reference>
<dbReference type="EMBL" id="JAPQKH010000005">
    <property type="protein sequence ID" value="KAJ5096938.1"/>
    <property type="molecule type" value="Genomic_DNA"/>
</dbReference>
<evidence type="ECO:0000313" key="5">
    <source>
        <dbReference type="Proteomes" id="UP001149165"/>
    </source>
</evidence>
<dbReference type="SUPFAM" id="SSF48576">
    <property type="entry name" value="Terpenoid synthases"/>
    <property type="match status" value="1"/>
</dbReference>
<dbReference type="Proteomes" id="UP001149165">
    <property type="component" value="Unassembled WGS sequence"/>
</dbReference>
<accession>A0A9W9FB48</accession>
<dbReference type="Pfam" id="PF06330">
    <property type="entry name" value="TRI5"/>
    <property type="match status" value="1"/>
</dbReference>
<evidence type="ECO:0000256" key="1">
    <source>
        <dbReference type="ARBA" id="ARBA00007946"/>
    </source>
</evidence>
<feature type="signal peptide" evidence="3">
    <location>
        <begin position="1"/>
        <end position="21"/>
    </location>
</feature>
<protein>
    <submittedName>
        <fullName evidence="4">Terpenoid synthase</fullName>
    </submittedName>
</protein>
<comment type="caution">
    <text evidence="4">The sequence shown here is derived from an EMBL/GenBank/DDBJ whole genome shotgun (WGS) entry which is preliminary data.</text>
</comment>
<dbReference type="SFLD" id="SFLDS00005">
    <property type="entry name" value="Isoprenoid_Synthase_Type_I"/>
    <property type="match status" value="1"/>
</dbReference>
<dbReference type="GO" id="GO:0016838">
    <property type="term" value="F:carbon-oxygen lyase activity, acting on phosphates"/>
    <property type="evidence" value="ECO:0007669"/>
    <property type="project" value="InterPro"/>
</dbReference>
<sequence>MDTPSASVLILFLAAILATLSKLKLPTKIPHLSSEKISVGSTVSKKGYEEVVNRFLSEISFQIPDLEFDTKLKVRVEDSLESHGVSRRFIAKVEPCISTATKITSFSYPFASAEVQEAIALYAAYVISIDDTLEEMTSHLESYGTELVLGQTHRHELLRGFTSLLSNQQRLFGKFGGDMVIKNSIEFISSVIIEQRQNGLRLSHDTSDYLDYFRIKTGVAESFAFFCFPENINPENQDLAKYITAIPSINSFLGYVNDMLSFYKEELEEGDCPGYIESHAKVHGTTLLQSLDQLRVKTVDEIRKIRSILSDDAIMLERINQFIHGYIFYHLCASRYRLNELNIPIALEAKSRFREMLKVRTQ</sequence>
<feature type="chain" id="PRO_5040969775" evidence="3">
    <location>
        <begin position="22"/>
        <end position="362"/>
    </location>
</feature>
<dbReference type="OrthoDB" id="2998174at2759"/>
<name>A0A9W9FB48_9EURO</name>